<dbReference type="InterPro" id="IPR003346">
    <property type="entry name" value="Transposase_20"/>
</dbReference>
<dbReference type="GO" id="GO:0004803">
    <property type="term" value="F:transposase activity"/>
    <property type="evidence" value="ECO:0007669"/>
    <property type="project" value="InterPro"/>
</dbReference>
<gene>
    <name evidence="3" type="ORF">EDC39_1291</name>
</gene>
<dbReference type="Proteomes" id="UP000324159">
    <property type="component" value="Unassembled WGS sequence"/>
</dbReference>
<feature type="domain" description="Transposase IS110-like N-terminal" evidence="1">
    <location>
        <begin position="6"/>
        <end position="148"/>
    </location>
</feature>
<dbReference type="GO" id="GO:0003677">
    <property type="term" value="F:DNA binding"/>
    <property type="evidence" value="ECO:0007669"/>
    <property type="project" value="InterPro"/>
</dbReference>
<protein>
    <submittedName>
        <fullName evidence="3">Transposase</fullName>
    </submittedName>
</protein>
<comment type="caution">
    <text evidence="3">The sequence shown here is derived from an EMBL/GenBank/DDBJ whole genome shotgun (WGS) entry which is preliminary data.</text>
</comment>
<feature type="domain" description="Transposase IS116/IS110/IS902 C-terminal" evidence="2">
    <location>
        <begin position="214"/>
        <end position="298"/>
    </location>
</feature>
<dbReference type="NCBIfam" id="NF033542">
    <property type="entry name" value="transpos_IS110"/>
    <property type="match status" value="1"/>
</dbReference>
<dbReference type="OrthoDB" id="5429596at2"/>
<evidence type="ECO:0000259" key="1">
    <source>
        <dbReference type="Pfam" id="PF01548"/>
    </source>
</evidence>
<dbReference type="PANTHER" id="PTHR33055:SF15">
    <property type="entry name" value="TRANSPOSASE-RELATED"/>
    <property type="match status" value="1"/>
</dbReference>
<dbReference type="PANTHER" id="PTHR33055">
    <property type="entry name" value="TRANSPOSASE FOR INSERTION SEQUENCE ELEMENT IS1111A"/>
    <property type="match status" value="1"/>
</dbReference>
<evidence type="ECO:0000313" key="3">
    <source>
        <dbReference type="EMBL" id="TYO94771.1"/>
    </source>
</evidence>
<name>A0A5D3WE42_9BACT</name>
<accession>A0A5D3WE42</accession>
<sequence length="339" mass="39201">MQLYSGFDLHSNNCHLGIIDESGKRIFKKKLDNEPERILQTLQPYRQNLAGIVVESTYNWYWLVDLLMAEGYRVHLANPAAIQMYKGIKHVDDTHDAFWLAEMLRLNILPEGYIYPKETRPIRDLLRKRGHLVRLRTSLIISLQNIVTRNSGVRLKAHEIKRFRDECISPLLTDNEDLALAGVVSKEGIDFFTRQIRRIERVVESRIDVEGPYRYLLTIPGIGKILALTIMLETGRIERFAKVGNYASYCRKVSSRWSSNGKTKGRGNAKNGNKYLAWAFSEAAELARRFDPQARAFYNRKRQKAQTMVAHGALAHKLVRAAYYVMRDQVPFMPEKLFT</sequence>
<dbReference type="Pfam" id="PF01548">
    <property type="entry name" value="DEDD_Tnp_IS110"/>
    <property type="match status" value="1"/>
</dbReference>
<dbReference type="RefSeq" id="WP_148897238.1">
    <property type="nucleotide sequence ID" value="NZ_VNIB01000029.1"/>
</dbReference>
<dbReference type="EMBL" id="VNIB01000029">
    <property type="protein sequence ID" value="TYO94771.1"/>
    <property type="molecule type" value="Genomic_DNA"/>
</dbReference>
<dbReference type="Pfam" id="PF02371">
    <property type="entry name" value="Transposase_20"/>
    <property type="match status" value="1"/>
</dbReference>
<dbReference type="InterPro" id="IPR047650">
    <property type="entry name" value="Transpos_IS110"/>
</dbReference>
<reference evidence="3 4" key="1">
    <citation type="submission" date="2019-07" db="EMBL/GenBank/DDBJ databases">
        <title>Genomic Encyclopedia of Type Strains, Phase IV (KMG-IV): sequencing the most valuable type-strain genomes for metagenomic binning, comparative biology and taxonomic classification.</title>
        <authorList>
            <person name="Goeker M."/>
        </authorList>
    </citation>
    <scope>NUCLEOTIDE SEQUENCE [LARGE SCALE GENOMIC DNA]</scope>
    <source>
        <strain evidence="3 4">SS015</strain>
    </source>
</reference>
<evidence type="ECO:0000259" key="2">
    <source>
        <dbReference type="Pfam" id="PF02371"/>
    </source>
</evidence>
<dbReference type="InterPro" id="IPR002525">
    <property type="entry name" value="Transp_IS110-like_N"/>
</dbReference>
<keyword evidence="4" id="KW-1185">Reference proteome</keyword>
<proteinExistence type="predicted"/>
<evidence type="ECO:0000313" key="4">
    <source>
        <dbReference type="Proteomes" id="UP000324159"/>
    </source>
</evidence>
<dbReference type="GO" id="GO:0006313">
    <property type="term" value="P:DNA transposition"/>
    <property type="evidence" value="ECO:0007669"/>
    <property type="project" value="InterPro"/>
</dbReference>
<dbReference type="AlphaFoldDB" id="A0A5D3WE42"/>
<organism evidence="3 4">
    <name type="scientific">Geothermobacter ehrlichii</name>
    <dbReference type="NCBI Taxonomy" id="213224"/>
    <lineage>
        <taxon>Bacteria</taxon>
        <taxon>Pseudomonadati</taxon>
        <taxon>Thermodesulfobacteriota</taxon>
        <taxon>Desulfuromonadia</taxon>
        <taxon>Desulfuromonadales</taxon>
        <taxon>Geothermobacteraceae</taxon>
        <taxon>Geothermobacter</taxon>
    </lineage>
</organism>